<sequence length="83" mass="9626">MAITLSKPVSLCYEPQKFRSLLADAFNNASSDWDRTFIGDMIDRHKSYGDNMHLSALQRHHLERIANNLESTHVRKRHHRPAA</sequence>
<evidence type="ECO:0000313" key="1">
    <source>
        <dbReference type="EMBL" id="TDR82170.1"/>
    </source>
</evidence>
<organism evidence="1 2">
    <name type="scientific">Paludibacterium purpuratum</name>
    <dbReference type="NCBI Taxonomy" id="1144873"/>
    <lineage>
        <taxon>Bacteria</taxon>
        <taxon>Pseudomonadati</taxon>
        <taxon>Pseudomonadota</taxon>
        <taxon>Betaproteobacteria</taxon>
        <taxon>Neisseriales</taxon>
        <taxon>Chromobacteriaceae</taxon>
        <taxon>Paludibacterium</taxon>
    </lineage>
</organism>
<reference evidence="1 2" key="1">
    <citation type="submission" date="2019-03" db="EMBL/GenBank/DDBJ databases">
        <title>Genomic Encyclopedia of Type Strains, Phase III (KMG-III): the genomes of soil and plant-associated and newly described type strains.</title>
        <authorList>
            <person name="Whitman W."/>
        </authorList>
    </citation>
    <scope>NUCLEOTIDE SEQUENCE [LARGE SCALE GENOMIC DNA]</scope>
    <source>
        <strain evidence="1 2">CECT 8976</strain>
    </source>
</reference>
<comment type="caution">
    <text evidence="1">The sequence shown here is derived from an EMBL/GenBank/DDBJ whole genome shotgun (WGS) entry which is preliminary data.</text>
</comment>
<accession>A0A4R7BB21</accession>
<dbReference type="Proteomes" id="UP000295611">
    <property type="component" value="Unassembled WGS sequence"/>
</dbReference>
<dbReference type="RefSeq" id="WP_133678592.1">
    <property type="nucleotide sequence ID" value="NZ_SNZP01000002.1"/>
</dbReference>
<name>A0A4R7BB21_9NEIS</name>
<gene>
    <name evidence="1" type="ORF">DFP86_102284</name>
</gene>
<evidence type="ECO:0000313" key="2">
    <source>
        <dbReference type="Proteomes" id="UP000295611"/>
    </source>
</evidence>
<dbReference type="OrthoDB" id="8594876at2"/>
<keyword evidence="2" id="KW-1185">Reference proteome</keyword>
<dbReference type="EMBL" id="SNZP01000002">
    <property type="protein sequence ID" value="TDR82170.1"/>
    <property type="molecule type" value="Genomic_DNA"/>
</dbReference>
<dbReference type="AlphaFoldDB" id="A0A4R7BB21"/>
<protein>
    <submittedName>
        <fullName evidence="1">Uncharacterized protein</fullName>
    </submittedName>
</protein>
<proteinExistence type="predicted"/>